<sequence length="143" mass="16449">MGLSLGIRHFAMLKLTGAGAKASGTVELFPLNGHSQTEVELLPRDMVNNLREQLKISKDYFSMLIVGKDSDVKAWFPSPMWSLDNIYDLVDSMELRLQEEKLQKRLGIHCPEDRGRGSSEVGHYHEYDEDREEETYLHHQSEE</sequence>
<dbReference type="AlphaFoldDB" id="A0A3Q3K6F1"/>
<feature type="domain" description="DUF4174" evidence="3">
    <location>
        <begin position="5"/>
        <end position="99"/>
    </location>
</feature>
<protein>
    <recommendedName>
        <fullName evidence="3">DUF4174 domain-containing protein</fullName>
    </recommendedName>
</protein>
<dbReference type="Proteomes" id="UP000261600">
    <property type="component" value="Unplaced"/>
</dbReference>
<dbReference type="PANTHER" id="PTHR46792:SF1">
    <property type="entry name" value="COILED-COIL DOMAIN-CONTAINING 80-LIKE 2"/>
    <property type="match status" value="1"/>
</dbReference>
<dbReference type="GO" id="GO:0005604">
    <property type="term" value="C:basement membrane"/>
    <property type="evidence" value="ECO:0007669"/>
    <property type="project" value="TreeGrafter"/>
</dbReference>
<keyword evidence="5" id="KW-1185">Reference proteome</keyword>
<dbReference type="Pfam" id="PF13778">
    <property type="entry name" value="DUF4174"/>
    <property type="match status" value="1"/>
</dbReference>
<dbReference type="PANTHER" id="PTHR46792">
    <property type="entry name" value="COILED-COIL DOMAIN-CONTAINING PROTEIN 80"/>
    <property type="match status" value="1"/>
</dbReference>
<dbReference type="STRING" id="43700.ENSMALP00000023902"/>
<dbReference type="GO" id="GO:0030198">
    <property type="term" value="P:extracellular matrix organization"/>
    <property type="evidence" value="ECO:0007669"/>
    <property type="project" value="TreeGrafter"/>
</dbReference>
<evidence type="ECO:0000313" key="5">
    <source>
        <dbReference type="Proteomes" id="UP000261600"/>
    </source>
</evidence>
<evidence type="ECO:0000313" key="4">
    <source>
        <dbReference type="Ensembl" id="ENSMALP00000023902.1"/>
    </source>
</evidence>
<feature type="compositionally biased region" description="Basic and acidic residues" evidence="2">
    <location>
        <begin position="110"/>
        <end position="143"/>
    </location>
</feature>
<name>A0A3Q3K6F1_MONAL</name>
<accession>A0A3Q3K6F1</accession>
<dbReference type="InterPro" id="IPR025232">
    <property type="entry name" value="DUF4174"/>
</dbReference>
<evidence type="ECO:0000256" key="2">
    <source>
        <dbReference type="SAM" id="MobiDB-lite"/>
    </source>
</evidence>
<evidence type="ECO:0000256" key="1">
    <source>
        <dbReference type="ARBA" id="ARBA00022729"/>
    </source>
</evidence>
<evidence type="ECO:0000259" key="3">
    <source>
        <dbReference type="Pfam" id="PF13778"/>
    </source>
</evidence>
<organism evidence="4 5">
    <name type="scientific">Monopterus albus</name>
    <name type="common">Swamp eel</name>
    <dbReference type="NCBI Taxonomy" id="43700"/>
    <lineage>
        <taxon>Eukaryota</taxon>
        <taxon>Metazoa</taxon>
        <taxon>Chordata</taxon>
        <taxon>Craniata</taxon>
        <taxon>Vertebrata</taxon>
        <taxon>Euteleostomi</taxon>
        <taxon>Actinopterygii</taxon>
        <taxon>Neopterygii</taxon>
        <taxon>Teleostei</taxon>
        <taxon>Neoteleostei</taxon>
        <taxon>Acanthomorphata</taxon>
        <taxon>Anabantaria</taxon>
        <taxon>Synbranchiformes</taxon>
        <taxon>Synbranchidae</taxon>
        <taxon>Monopterus</taxon>
    </lineage>
</organism>
<keyword evidence="1" id="KW-0732">Signal</keyword>
<reference evidence="4" key="1">
    <citation type="submission" date="2025-08" db="UniProtKB">
        <authorList>
            <consortium name="Ensembl"/>
        </authorList>
    </citation>
    <scope>IDENTIFICATION</scope>
</reference>
<dbReference type="GO" id="GO:0010811">
    <property type="term" value="P:positive regulation of cell-substrate adhesion"/>
    <property type="evidence" value="ECO:0007669"/>
    <property type="project" value="TreeGrafter"/>
</dbReference>
<reference evidence="4" key="2">
    <citation type="submission" date="2025-09" db="UniProtKB">
        <authorList>
            <consortium name="Ensembl"/>
        </authorList>
    </citation>
    <scope>IDENTIFICATION</scope>
</reference>
<proteinExistence type="predicted"/>
<dbReference type="Ensembl" id="ENSMALT00000024354.1">
    <property type="protein sequence ID" value="ENSMALP00000023902.1"/>
    <property type="gene ID" value="ENSMALG00000016662.1"/>
</dbReference>
<feature type="region of interest" description="Disordered" evidence="2">
    <location>
        <begin position="109"/>
        <end position="143"/>
    </location>
</feature>